<accession>A0A0H2QX11</accession>
<protein>
    <submittedName>
        <fullName evidence="1">Uncharacterized protein</fullName>
    </submittedName>
</protein>
<organism evidence="1 2">
    <name type="scientific">Schizopora paradoxa</name>
    <dbReference type="NCBI Taxonomy" id="27342"/>
    <lineage>
        <taxon>Eukaryota</taxon>
        <taxon>Fungi</taxon>
        <taxon>Dikarya</taxon>
        <taxon>Basidiomycota</taxon>
        <taxon>Agaricomycotina</taxon>
        <taxon>Agaricomycetes</taxon>
        <taxon>Hymenochaetales</taxon>
        <taxon>Schizoporaceae</taxon>
        <taxon>Schizopora</taxon>
    </lineage>
</organism>
<proteinExistence type="predicted"/>
<dbReference type="Proteomes" id="UP000053477">
    <property type="component" value="Unassembled WGS sequence"/>
</dbReference>
<evidence type="ECO:0000313" key="2">
    <source>
        <dbReference type="Proteomes" id="UP000053477"/>
    </source>
</evidence>
<gene>
    <name evidence="1" type="ORF">SCHPADRAFT_897282</name>
</gene>
<evidence type="ECO:0000313" key="1">
    <source>
        <dbReference type="EMBL" id="KLO04110.1"/>
    </source>
</evidence>
<dbReference type="EMBL" id="KQ086703">
    <property type="protein sequence ID" value="KLO04110.1"/>
    <property type="molecule type" value="Genomic_DNA"/>
</dbReference>
<name>A0A0H2QX11_9AGAM</name>
<dbReference type="AlphaFoldDB" id="A0A0H2QX11"/>
<dbReference type="InParanoid" id="A0A0H2QX11"/>
<keyword evidence="2" id="KW-1185">Reference proteome</keyword>
<sequence>MWCSFPAKYSIWGTQALIQDPWETAPHCAYILQLLPKVLPIFGFRISKQADTNSNCKVTSKVAFCTSPATSGAGWGGQPNFEMAYLSHFLPVLHIQYTTRKGEAKEPILLLFPTPRQFLIFKMHISTTQFLHAKPRPWRAAQGGFWIGLTRSYPGARLHKYEKSLEKTDKPISRN</sequence>
<reference evidence="1 2" key="1">
    <citation type="submission" date="2015-04" db="EMBL/GenBank/DDBJ databases">
        <title>Complete genome sequence of Schizopora paradoxa KUC8140, a cosmopolitan wood degrader in East Asia.</title>
        <authorList>
            <consortium name="DOE Joint Genome Institute"/>
            <person name="Min B."/>
            <person name="Park H."/>
            <person name="Jang Y."/>
            <person name="Kim J.-J."/>
            <person name="Kim K.H."/>
            <person name="Pangilinan J."/>
            <person name="Lipzen A."/>
            <person name="Riley R."/>
            <person name="Grigoriev I.V."/>
            <person name="Spatafora J.W."/>
            <person name="Choi I.-G."/>
        </authorList>
    </citation>
    <scope>NUCLEOTIDE SEQUENCE [LARGE SCALE GENOMIC DNA]</scope>
    <source>
        <strain evidence="1 2">KUC8140</strain>
    </source>
</reference>